<accession>A0A364NR76</accession>
<dbReference type="OrthoDB" id="9786771at2"/>
<name>A0A364NR76_9GAMM</name>
<reference evidence="6 7" key="1">
    <citation type="submission" date="2018-06" db="EMBL/GenBank/DDBJ databases">
        <title>Nitrincola tibetense sp. nov., isolated from Lake XuguoCo on Tibetan Plateau.</title>
        <authorList>
            <person name="Xing P."/>
        </authorList>
    </citation>
    <scope>NUCLEOTIDE SEQUENCE [LARGE SCALE GENOMIC DNA]</scope>
    <source>
        <strain evidence="7">xg18</strain>
    </source>
</reference>
<gene>
    <name evidence="6" type="ORF">DN062_03780</name>
</gene>
<evidence type="ECO:0000256" key="1">
    <source>
        <dbReference type="ARBA" id="ARBA00002868"/>
    </source>
</evidence>
<organism evidence="6 7">
    <name type="scientific">Nitrincola tibetensis</name>
    <dbReference type="NCBI Taxonomy" id="2219697"/>
    <lineage>
        <taxon>Bacteria</taxon>
        <taxon>Pseudomonadati</taxon>
        <taxon>Pseudomonadota</taxon>
        <taxon>Gammaproteobacteria</taxon>
        <taxon>Oceanospirillales</taxon>
        <taxon>Oceanospirillaceae</taxon>
        <taxon>Nitrincola</taxon>
    </lineage>
</organism>
<comment type="similarity">
    <text evidence="2">Belongs to the DUF177 domain family.</text>
</comment>
<dbReference type="GO" id="GO:0005829">
    <property type="term" value="C:cytosol"/>
    <property type="evidence" value="ECO:0007669"/>
    <property type="project" value="TreeGrafter"/>
</dbReference>
<evidence type="ECO:0000313" key="7">
    <source>
        <dbReference type="Proteomes" id="UP000250744"/>
    </source>
</evidence>
<comment type="caution">
    <text evidence="6">The sequence shown here is derived from an EMBL/GenBank/DDBJ whole genome shotgun (WGS) entry which is preliminary data.</text>
</comment>
<comment type="function">
    <text evidence="1">Plays a role in synthesis, processing and/or stability of 23S rRNA.</text>
</comment>
<evidence type="ECO:0000313" key="6">
    <source>
        <dbReference type="EMBL" id="RAU19385.1"/>
    </source>
</evidence>
<dbReference type="EMBL" id="QKRX01000002">
    <property type="protein sequence ID" value="RAU19385.1"/>
    <property type="molecule type" value="Genomic_DNA"/>
</dbReference>
<evidence type="ECO:0000256" key="3">
    <source>
        <dbReference type="ARBA" id="ARBA00015716"/>
    </source>
</evidence>
<evidence type="ECO:0000256" key="4">
    <source>
        <dbReference type="ARBA" id="ARBA00022517"/>
    </source>
</evidence>
<dbReference type="InterPro" id="IPR003772">
    <property type="entry name" value="YceD"/>
</dbReference>
<dbReference type="AlphaFoldDB" id="A0A364NR76"/>
<protein>
    <recommendedName>
        <fullName evidence="3">Large ribosomal RNA subunit accumulation protein YceD</fullName>
    </recommendedName>
    <alternativeName>
        <fullName evidence="5">23S rRNA accumulation protein YceD</fullName>
    </alternativeName>
</protein>
<keyword evidence="4" id="KW-0690">Ribosome biogenesis</keyword>
<dbReference type="Proteomes" id="UP000250744">
    <property type="component" value="Unassembled WGS sequence"/>
</dbReference>
<evidence type="ECO:0000256" key="5">
    <source>
        <dbReference type="ARBA" id="ARBA00031841"/>
    </source>
</evidence>
<sequence length="174" mass="19197">MSNGQLPKKADPRKLAEREAQITGSVDFSAMPRLVSFLCQEAGTAQAELNFSTDEQYLRTVKGSVQAKVFMTCQRCLEPVALDLDEEICLAVVLNEEQARNLPGYYDPLLMLDEDADLIALVEDELILGLPSVPLHHDCSVQMSFGEAETVSPEQQKPNPFSVLAQLKNKADKS</sequence>
<evidence type="ECO:0000256" key="2">
    <source>
        <dbReference type="ARBA" id="ARBA00010740"/>
    </source>
</evidence>
<keyword evidence="7" id="KW-1185">Reference proteome</keyword>
<dbReference type="PANTHER" id="PTHR38099:SF1">
    <property type="entry name" value="LARGE RIBOSOMAL RNA SUBUNIT ACCUMULATION PROTEIN YCED"/>
    <property type="match status" value="1"/>
</dbReference>
<dbReference type="GO" id="GO:0042254">
    <property type="term" value="P:ribosome biogenesis"/>
    <property type="evidence" value="ECO:0007669"/>
    <property type="project" value="UniProtKB-KW"/>
</dbReference>
<dbReference type="Pfam" id="PF02620">
    <property type="entry name" value="YceD"/>
    <property type="match status" value="1"/>
</dbReference>
<proteinExistence type="inferred from homology"/>
<dbReference type="RefSeq" id="WP_112157651.1">
    <property type="nucleotide sequence ID" value="NZ_QKRX01000002.1"/>
</dbReference>
<dbReference type="PANTHER" id="PTHR38099">
    <property type="entry name" value="LARGE RIBOSOMAL RNA SUBUNIT ACCUMULATION PROTEIN YCED"/>
    <property type="match status" value="1"/>
</dbReference>
<dbReference type="InterPro" id="IPR039255">
    <property type="entry name" value="YceD_bac"/>
</dbReference>